<keyword evidence="2" id="KW-1185">Reference proteome</keyword>
<dbReference type="AlphaFoldDB" id="A0A8J8NB05"/>
<sequence>MDPTYETNKLILPEKLQKIIPDDSNFMIKFSETLQMGRQIFISESRYSIYLQFNYQRQRHHWFDGFFYGNIYCDRISLNDES</sequence>
<accession>A0A8J8NB05</accession>
<evidence type="ECO:0000313" key="1">
    <source>
        <dbReference type="EMBL" id="TNV71578.1"/>
    </source>
</evidence>
<comment type="caution">
    <text evidence="1">The sequence shown here is derived from an EMBL/GenBank/DDBJ whole genome shotgun (WGS) entry which is preliminary data.</text>
</comment>
<reference evidence="1" key="1">
    <citation type="submission" date="2019-06" db="EMBL/GenBank/DDBJ databases">
        <authorList>
            <person name="Zheng W."/>
        </authorList>
    </citation>
    <scope>NUCLEOTIDE SEQUENCE</scope>
    <source>
        <strain evidence="1">QDHG01</strain>
    </source>
</reference>
<protein>
    <submittedName>
        <fullName evidence="1">Uncharacterized protein</fullName>
    </submittedName>
</protein>
<evidence type="ECO:0000313" key="2">
    <source>
        <dbReference type="Proteomes" id="UP000785679"/>
    </source>
</evidence>
<gene>
    <name evidence="1" type="ORF">FGO68_gene1450</name>
</gene>
<name>A0A8J8NB05_HALGN</name>
<proteinExistence type="predicted"/>
<dbReference type="Proteomes" id="UP000785679">
    <property type="component" value="Unassembled WGS sequence"/>
</dbReference>
<dbReference type="EMBL" id="RRYP01029748">
    <property type="protein sequence ID" value="TNV71578.1"/>
    <property type="molecule type" value="Genomic_DNA"/>
</dbReference>
<organism evidence="1 2">
    <name type="scientific">Halteria grandinella</name>
    <dbReference type="NCBI Taxonomy" id="5974"/>
    <lineage>
        <taxon>Eukaryota</taxon>
        <taxon>Sar</taxon>
        <taxon>Alveolata</taxon>
        <taxon>Ciliophora</taxon>
        <taxon>Intramacronucleata</taxon>
        <taxon>Spirotrichea</taxon>
        <taxon>Stichotrichia</taxon>
        <taxon>Sporadotrichida</taxon>
        <taxon>Halteriidae</taxon>
        <taxon>Halteria</taxon>
    </lineage>
</organism>